<gene>
    <name evidence="3" type="ORF">Dfulv_05890</name>
</gene>
<sequence length="152" mass="15261">MRRLVLALVLTLSLGGCGWAGRHDEKSKPDGFLLHGYVSVAGAAAGTGGTPCLAPPSASDIAAGAPVRAADADGKVIAVTSLGGGVLAATPDGFHCNFGFELSNLSGSRPTYRIQVADRPPQSFETKPLREGKEAVVPVDGPAGPTASPSPS</sequence>
<organism evidence="3 4">
    <name type="scientific">Dactylosporangium fulvum</name>
    <dbReference type="NCBI Taxonomy" id="53359"/>
    <lineage>
        <taxon>Bacteria</taxon>
        <taxon>Bacillati</taxon>
        <taxon>Actinomycetota</taxon>
        <taxon>Actinomycetes</taxon>
        <taxon>Micromonosporales</taxon>
        <taxon>Micromonosporaceae</taxon>
        <taxon>Dactylosporangium</taxon>
    </lineage>
</organism>
<name>A0ABY5W333_9ACTN</name>
<feature type="chain" id="PRO_5047194245" description="Lipoprotein" evidence="2">
    <location>
        <begin position="21"/>
        <end position="152"/>
    </location>
</feature>
<keyword evidence="2" id="KW-0732">Signal</keyword>
<keyword evidence="4" id="KW-1185">Reference proteome</keyword>
<reference evidence="3" key="2">
    <citation type="submission" date="2022-09" db="EMBL/GenBank/DDBJ databases">
        <title>Biosynthetic gene clusters of Dactylosporangioum fulvum.</title>
        <authorList>
            <person name="Caradec T."/>
        </authorList>
    </citation>
    <scope>NUCLEOTIDE SEQUENCE</scope>
    <source>
        <strain evidence="3">NRRL B-16292</strain>
    </source>
</reference>
<feature type="signal peptide" evidence="2">
    <location>
        <begin position="1"/>
        <end position="20"/>
    </location>
</feature>
<reference evidence="3" key="1">
    <citation type="submission" date="2021-04" db="EMBL/GenBank/DDBJ databases">
        <authorList>
            <person name="Hartkoorn R.C."/>
            <person name="Beaudoing E."/>
            <person name="Hot D."/>
        </authorList>
    </citation>
    <scope>NUCLEOTIDE SEQUENCE</scope>
    <source>
        <strain evidence="3">NRRL B-16292</strain>
    </source>
</reference>
<proteinExistence type="predicted"/>
<accession>A0ABY5W333</accession>
<feature type="compositionally biased region" description="Low complexity" evidence="1">
    <location>
        <begin position="141"/>
        <end position="152"/>
    </location>
</feature>
<dbReference type="RefSeq" id="WP_259861594.1">
    <property type="nucleotide sequence ID" value="NZ_BAAAST010000010.1"/>
</dbReference>
<dbReference type="Proteomes" id="UP001059617">
    <property type="component" value="Chromosome"/>
</dbReference>
<evidence type="ECO:0000313" key="4">
    <source>
        <dbReference type="Proteomes" id="UP001059617"/>
    </source>
</evidence>
<protein>
    <recommendedName>
        <fullName evidence="5">Lipoprotein</fullName>
    </recommendedName>
</protein>
<evidence type="ECO:0008006" key="5">
    <source>
        <dbReference type="Google" id="ProtNLM"/>
    </source>
</evidence>
<dbReference type="PROSITE" id="PS51257">
    <property type="entry name" value="PROKAR_LIPOPROTEIN"/>
    <property type="match status" value="1"/>
</dbReference>
<evidence type="ECO:0000256" key="1">
    <source>
        <dbReference type="SAM" id="MobiDB-lite"/>
    </source>
</evidence>
<dbReference type="EMBL" id="CP073720">
    <property type="protein sequence ID" value="UWP83790.1"/>
    <property type="molecule type" value="Genomic_DNA"/>
</dbReference>
<evidence type="ECO:0000313" key="3">
    <source>
        <dbReference type="EMBL" id="UWP83790.1"/>
    </source>
</evidence>
<feature type="region of interest" description="Disordered" evidence="1">
    <location>
        <begin position="118"/>
        <end position="152"/>
    </location>
</feature>
<evidence type="ECO:0000256" key="2">
    <source>
        <dbReference type="SAM" id="SignalP"/>
    </source>
</evidence>